<proteinExistence type="predicted"/>
<dbReference type="Proteomes" id="UP001596002">
    <property type="component" value="Unassembled WGS sequence"/>
</dbReference>
<reference evidence="2" key="1">
    <citation type="journal article" date="2019" name="Int. J. Syst. Evol. Microbiol.">
        <title>The Global Catalogue of Microorganisms (GCM) 10K type strain sequencing project: providing services to taxonomists for standard genome sequencing and annotation.</title>
        <authorList>
            <consortium name="The Broad Institute Genomics Platform"/>
            <consortium name="The Broad Institute Genome Sequencing Center for Infectious Disease"/>
            <person name="Wu L."/>
            <person name="Ma J."/>
        </authorList>
    </citation>
    <scope>NUCLEOTIDE SEQUENCE [LARGE SCALE GENOMIC DNA]</scope>
    <source>
        <strain evidence="2">WYCCWR 12678</strain>
    </source>
</reference>
<dbReference type="EMBL" id="JBHSHC010000153">
    <property type="protein sequence ID" value="MFC4769983.1"/>
    <property type="molecule type" value="Genomic_DNA"/>
</dbReference>
<evidence type="ECO:0008006" key="3">
    <source>
        <dbReference type="Google" id="ProtNLM"/>
    </source>
</evidence>
<keyword evidence="2" id="KW-1185">Reference proteome</keyword>
<organism evidence="1 2">
    <name type="scientific">Effusibacillus consociatus</name>
    <dbReference type="NCBI Taxonomy" id="1117041"/>
    <lineage>
        <taxon>Bacteria</taxon>
        <taxon>Bacillati</taxon>
        <taxon>Bacillota</taxon>
        <taxon>Bacilli</taxon>
        <taxon>Bacillales</taxon>
        <taxon>Alicyclobacillaceae</taxon>
        <taxon>Effusibacillus</taxon>
    </lineage>
</organism>
<dbReference type="RefSeq" id="WP_380029131.1">
    <property type="nucleotide sequence ID" value="NZ_JBHSHC010000153.1"/>
</dbReference>
<sequence>MAMTYRREKIQSFIERLEIRQSVLQNKLKQPEYEDQRDFIKGQLFAIDLVIEELHKEFQ</sequence>
<accession>A0ABV9Q7R2</accession>
<name>A0ABV9Q7R2_9BACL</name>
<comment type="caution">
    <text evidence="1">The sequence shown here is derived from an EMBL/GenBank/DDBJ whole genome shotgun (WGS) entry which is preliminary data.</text>
</comment>
<evidence type="ECO:0000313" key="1">
    <source>
        <dbReference type="EMBL" id="MFC4769983.1"/>
    </source>
</evidence>
<gene>
    <name evidence="1" type="ORF">ACFO8Q_22105</name>
</gene>
<protein>
    <recommendedName>
        <fullName evidence="3">Fur-regulated basic protein FbpA</fullName>
    </recommendedName>
</protein>
<evidence type="ECO:0000313" key="2">
    <source>
        <dbReference type="Proteomes" id="UP001596002"/>
    </source>
</evidence>